<reference evidence="9 10" key="1">
    <citation type="journal article" date="2023" name="Sci. Data">
        <title>Genome assembly of the Korean intertidal mud-creeper Batillaria attramentaria.</title>
        <authorList>
            <person name="Patra A.K."/>
            <person name="Ho P.T."/>
            <person name="Jun S."/>
            <person name="Lee S.J."/>
            <person name="Kim Y."/>
            <person name="Won Y.J."/>
        </authorList>
    </citation>
    <scope>NUCLEOTIDE SEQUENCE [LARGE SCALE GENOMIC DNA]</scope>
    <source>
        <strain evidence="9">Wonlab-2016</strain>
    </source>
</reference>
<dbReference type="InterPro" id="IPR012132">
    <property type="entry name" value="GMC_OxRdtase"/>
</dbReference>
<dbReference type="Pfam" id="PF00732">
    <property type="entry name" value="GMC_oxred_N"/>
    <property type="match status" value="1"/>
</dbReference>
<dbReference type="Gene3D" id="3.30.560.10">
    <property type="entry name" value="Glucose Oxidase, domain 3"/>
    <property type="match status" value="1"/>
</dbReference>
<evidence type="ECO:0000256" key="3">
    <source>
        <dbReference type="ARBA" id="ARBA00022630"/>
    </source>
</evidence>
<evidence type="ECO:0000259" key="7">
    <source>
        <dbReference type="PROSITE" id="PS00623"/>
    </source>
</evidence>
<proteinExistence type="inferred from homology"/>
<comment type="cofactor">
    <cofactor evidence="1 5">
        <name>FAD</name>
        <dbReference type="ChEBI" id="CHEBI:57692"/>
    </cofactor>
</comment>
<dbReference type="InterPro" id="IPR036188">
    <property type="entry name" value="FAD/NAD-bd_sf"/>
</dbReference>
<dbReference type="InterPro" id="IPR007867">
    <property type="entry name" value="GMC_OxRtase_C"/>
</dbReference>
<evidence type="ECO:0000256" key="6">
    <source>
        <dbReference type="RuleBase" id="RU003968"/>
    </source>
</evidence>
<evidence type="ECO:0000256" key="2">
    <source>
        <dbReference type="ARBA" id="ARBA00010790"/>
    </source>
</evidence>
<feature type="domain" description="Glucose-methanol-choline oxidoreductase N-terminal" evidence="7">
    <location>
        <begin position="141"/>
        <end position="164"/>
    </location>
</feature>
<evidence type="ECO:0000313" key="9">
    <source>
        <dbReference type="EMBL" id="KAK7491337.1"/>
    </source>
</evidence>
<dbReference type="PIRSF" id="PIRSF000137">
    <property type="entry name" value="Alcohol_oxidase"/>
    <property type="match status" value="1"/>
</dbReference>
<dbReference type="PANTHER" id="PTHR11552">
    <property type="entry name" value="GLUCOSE-METHANOL-CHOLINE GMC OXIDOREDUCTASE"/>
    <property type="match status" value="1"/>
</dbReference>
<dbReference type="Proteomes" id="UP001519460">
    <property type="component" value="Unassembled WGS sequence"/>
</dbReference>
<dbReference type="Pfam" id="PF05199">
    <property type="entry name" value="GMC_oxred_C"/>
    <property type="match status" value="1"/>
</dbReference>
<dbReference type="PANTHER" id="PTHR11552:SF147">
    <property type="entry name" value="CHOLINE DEHYDROGENASE, MITOCHONDRIAL"/>
    <property type="match status" value="1"/>
</dbReference>
<dbReference type="SUPFAM" id="SSF51905">
    <property type="entry name" value="FAD/NAD(P)-binding domain"/>
    <property type="match status" value="1"/>
</dbReference>
<keyword evidence="10" id="KW-1185">Reference proteome</keyword>
<dbReference type="EMBL" id="JACVVK020000116">
    <property type="protein sequence ID" value="KAK7491337.1"/>
    <property type="molecule type" value="Genomic_DNA"/>
</dbReference>
<protein>
    <recommendedName>
        <fullName evidence="7 8">Glucose-methanol-choline oxidoreductase N-terminal domain-containing protein</fullName>
    </recommendedName>
</protein>
<keyword evidence="3 6" id="KW-0285">Flavoprotein</keyword>
<feature type="domain" description="Glucose-methanol-choline oxidoreductase N-terminal" evidence="8">
    <location>
        <begin position="314"/>
        <end position="328"/>
    </location>
</feature>
<keyword evidence="4 5" id="KW-0274">FAD</keyword>
<evidence type="ECO:0000256" key="1">
    <source>
        <dbReference type="ARBA" id="ARBA00001974"/>
    </source>
</evidence>
<dbReference type="SUPFAM" id="SSF54373">
    <property type="entry name" value="FAD-linked reductases, C-terminal domain"/>
    <property type="match status" value="1"/>
</dbReference>
<evidence type="ECO:0000256" key="5">
    <source>
        <dbReference type="PIRSR" id="PIRSR000137-2"/>
    </source>
</evidence>
<evidence type="ECO:0000256" key="4">
    <source>
        <dbReference type="ARBA" id="ARBA00022827"/>
    </source>
</evidence>
<evidence type="ECO:0000313" key="10">
    <source>
        <dbReference type="Proteomes" id="UP001519460"/>
    </source>
</evidence>
<evidence type="ECO:0000259" key="8">
    <source>
        <dbReference type="PROSITE" id="PS00624"/>
    </source>
</evidence>
<feature type="binding site" evidence="5">
    <location>
        <position position="147"/>
    </location>
    <ligand>
        <name>FAD</name>
        <dbReference type="ChEBI" id="CHEBI:57692"/>
    </ligand>
</feature>
<organism evidence="9 10">
    <name type="scientific">Batillaria attramentaria</name>
    <dbReference type="NCBI Taxonomy" id="370345"/>
    <lineage>
        <taxon>Eukaryota</taxon>
        <taxon>Metazoa</taxon>
        <taxon>Spiralia</taxon>
        <taxon>Lophotrochozoa</taxon>
        <taxon>Mollusca</taxon>
        <taxon>Gastropoda</taxon>
        <taxon>Caenogastropoda</taxon>
        <taxon>Sorbeoconcha</taxon>
        <taxon>Cerithioidea</taxon>
        <taxon>Batillariidae</taxon>
        <taxon>Batillaria</taxon>
    </lineage>
</organism>
<feature type="binding site" evidence="5">
    <location>
        <position position="279"/>
    </location>
    <ligand>
        <name>FAD</name>
        <dbReference type="ChEBI" id="CHEBI:57692"/>
    </ligand>
</feature>
<dbReference type="PROSITE" id="PS00624">
    <property type="entry name" value="GMC_OXRED_2"/>
    <property type="match status" value="1"/>
</dbReference>
<dbReference type="PROSITE" id="PS00623">
    <property type="entry name" value="GMC_OXRED_1"/>
    <property type="match status" value="1"/>
</dbReference>
<accession>A0ABD0KX58</accession>
<sequence length="619" mass="68931">MGINHGPQSRFPPRMAGEQPKQLLTWGGAVAAVLVAVGVLQCVIEDDVIPPLTRRVNDSYDYIIVGAGSAGCVLAARLSEDDDVTVLLLEAGPDDRGEYNVSVPGLAGTLYHSHLDWDYYTVPQKYSHEGFQEKRSWWARGRMLGGTSNLNSMAYMRGHRRDYDRWAELGCEGWSYDEVLPYFKKSEDNQNDEHVRSGYHGKGGPLKVDSTNSFPLTDIWLKAAQQMGMKVVDPNGETMEGITRTPATASGGLRYGTSRAFLHPVLNRTNLHVVVDAHVTKIVFKKKRAIGVEFIKSSRRQIVLARREVIVSAGAIGSPQLLLQSGVGPKKHLKNLSIPLVADLPVGENLQDHVAFDYHVGLKQPVAVTTEQLFSLWTRLQYRLFRTGLWASPVNAEAQMFACTDEESKQLNWPDIQIALLGRLFDASKLKAYGYSEETLQEAAHRNQFEHGFPCFLYQLRPRSRGTVRLAGNDPFQYPLIDPNYLHHPEDVEDLVRGIRVCQKFIKTPALLEVGAVPADGPSRFCQQHGYDTDDYWRCMVRRNAQHFYHPVGTCSMGAAADPKAVVDPKLRVRGVSGLRVVDASVMPVIISANTNAPVIMIAEKAADLIKADRRPKHN</sequence>
<comment type="similarity">
    <text evidence="2 6">Belongs to the GMC oxidoreductase family.</text>
</comment>
<name>A0ABD0KX58_9CAEN</name>
<comment type="caution">
    <text evidence="9">The sequence shown here is derived from an EMBL/GenBank/DDBJ whole genome shotgun (WGS) entry which is preliminary data.</text>
</comment>
<dbReference type="AlphaFoldDB" id="A0ABD0KX58"/>
<dbReference type="InterPro" id="IPR000172">
    <property type="entry name" value="GMC_OxRdtase_N"/>
</dbReference>
<dbReference type="Gene3D" id="3.50.50.60">
    <property type="entry name" value="FAD/NAD(P)-binding domain"/>
    <property type="match status" value="1"/>
</dbReference>
<gene>
    <name evidence="9" type="ORF">BaRGS_00017438</name>
</gene>